<dbReference type="GO" id="GO:0008700">
    <property type="term" value="F:(R,S)-4-hydroxy-2-oxoglutarate aldolase activity"/>
    <property type="evidence" value="ECO:0007669"/>
    <property type="project" value="UniProtKB-EC"/>
</dbReference>
<dbReference type="RefSeq" id="WP_059371585.1">
    <property type="nucleotide sequence ID" value="NZ_CP061008.1"/>
</dbReference>
<evidence type="ECO:0000256" key="2">
    <source>
        <dbReference type="ARBA" id="ARBA00006906"/>
    </source>
</evidence>
<evidence type="ECO:0000256" key="4">
    <source>
        <dbReference type="ARBA" id="ARBA00023239"/>
    </source>
</evidence>
<evidence type="ECO:0000256" key="5">
    <source>
        <dbReference type="ARBA" id="ARBA00023277"/>
    </source>
</evidence>
<comment type="subunit">
    <text evidence="3">Homotrimer.</text>
</comment>
<reference evidence="6 7" key="1">
    <citation type="submission" date="2018-08" db="EMBL/GenBank/DDBJ databases">
        <title>Achromobacter xylosoxidans Genome sequencing and assembly.</title>
        <authorList>
            <person name="Wang R."/>
            <person name="Rensing C."/>
            <person name="Li Y."/>
        </authorList>
    </citation>
    <scope>NUCLEOTIDE SEQUENCE [LARGE SCALE GENOMIC DNA]</scope>
    <source>
        <strain evidence="6 7">GD003A</strain>
    </source>
</reference>
<dbReference type="InterPro" id="IPR000887">
    <property type="entry name" value="Aldlse_KDPG_KHG"/>
</dbReference>
<dbReference type="EC" id="4.1.2.14" evidence="6"/>
<dbReference type="Proteomes" id="UP000285324">
    <property type="component" value="Unassembled WGS sequence"/>
</dbReference>
<name>A0A424WFD6_ALCXX</name>
<keyword evidence="4 6" id="KW-0456">Lyase</keyword>
<accession>A0A424WFD6</accession>
<evidence type="ECO:0000313" key="7">
    <source>
        <dbReference type="Proteomes" id="UP000285324"/>
    </source>
</evidence>
<dbReference type="OrthoDB" id="9805177at2"/>
<protein>
    <submittedName>
        <fullName evidence="6">Bifunctional 4-hydroxy-2-oxoglutarate aldolase/2-dehydro-3-deoxy-phosphogluconate aldolase</fullName>
        <ecNumber evidence="6">4.1.2.14</ecNumber>
        <ecNumber evidence="6">4.1.3.16</ecNumber>
    </submittedName>
</protein>
<dbReference type="NCBIfam" id="TIGR01182">
    <property type="entry name" value="eda"/>
    <property type="match status" value="1"/>
</dbReference>
<dbReference type="InterPro" id="IPR013785">
    <property type="entry name" value="Aldolase_TIM"/>
</dbReference>
<keyword evidence="5" id="KW-0119">Carbohydrate metabolism</keyword>
<dbReference type="PANTHER" id="PTHR30246:SF1">
    <property type="entry name" value="2-DEHYDRO-3-DEOXY-6-PHOSPHOGALACTONATE ALDOLASE-RELATED"/>
    <property type="match status" value="1"/>
</dbReference>
<dbReference type="GO" id="GO:0008675">
    <property type="term" value="F:2-dehydro-3-deoxy-phosphogluconate aldolase activity"/>
    <property type="evidence" value="ECO:0007669"/>
    <property type="project" value="UniProtKB-EC"/>
</dbReference>
<evidence type="ECO:0000256" key="1">
    <source>
        <dbReference type="ARBA" id="ARBA00004761"/>
    </source>
</evidence>
<sequence length="216" mass="22053">MTATAAPLASKLSTLLASRVVPVLRYTDAATAAYAAEVAVAAGCTTLELTWTIPGVTDLLRALRDKHGSALLLGVGTVLDEHQAREALVAGADFLVSPALATDIVDLAHAADALCLLGAFTPTEVLAARRAGVDVVKIFPADTGGPKHLAALKSVYPDTIFCPTGGVTQDNMGSYFAAGAAIVGIGSNLYDKAAFAARDTAALVAQIIRTREAAHG</sequence>
<dbReference type="SUPFAM" id="SSF51569">
    <property type="entry name" value="Aldolase"/>
    <property type="match status" value="1"/>
</dbReference>
<comment type="pathway">
    <text evidence="1">Carbohydrate acid metabolism.</text>
</comment>
<dbReference type="PANTHER" id="PTHR30246">
    <property type="entry name" value="2-KETO-3-DEOXY-6-PHOSPHOGLUCONATE ALDOLASE"/>
    <property type="match status" value="1"/>
</dbReference>
<evidence type="ECO:0000256" key="3">
    <source>
        <dbReference type="ARBA" id="ARBA00011233"/>
    </source>
</evidence>
<dbReference type="Pfam" id="PF01081">
    <property type="entry name" value="Aldolase"/>
    <property type="match status" value="1"/>
</dbReference>
<evidence type="ECO:0000313" key="6">
    <source>
        <dbReference type="EMBL" id="RPJ91974.1"/>
    </source>
</evidence>
<comment type="similarity">
    <text evidence="2">Belongs to the KHG/KDPG aldolase family.</text>
</comment>
<comment type="caution">
    <text evidence="6">The sequence shown here is derived from an EMBL/GenBank/DDBJ whole genome shotgun (WGS) entry which is preliminary data.</text>
</comment>
<dbReference type="EMBL" id="QVXO01000011">
    <property type="protein sequence ID" value="RPJ91974.1"/>
    <property type="molecule type" value="Genomic_DNA"/>
</dbReference>
<proteinExistence type="inferred from homology"/>
<organism evidence="6 7">
    <name type="scientific">Alcaligenes xylosoxydans xylosoxydans</name>
    <name type="common">Achromobacter xylosoxidans</name>
    <dbReference type="NCBI Taxonomy" id="85698"/>
    <lineage>
        <taxon>Bacteria</taxon>
        <taxon>Pseudomonadati</taxon>
        <taxon>Pseudomonadota</taxon>
        <taxon>Betaproteobacteria</taxon>
        <taxon>Burkholderiales</taxon>
        <taxon>Alcaligenaceae</taxon>
        <taxon>Achromobacter</taxon>
    </lineage>
</organism>
<dbReference type="AlphaFoldDB" id="A0A424WFD6"/>
<dbReference type="Gene3D" id="3.20.20.70">
    <property type="entry name" value="Aldolase class I"/>
    <property type="match status" value="1"/>
</dbReference>
<gene>
    <name evidence="6" type="primary">eda</name>
    <name evidence="6" type="ORF">DY367_09655</name>
</gene>
<dbReference type="CDD" id="cd00452">
    <property type="entry name" value="KDPG_aldolase"/>
    <property type="match status" value="1"/>
</dbReference>
<dbReference type="EC" id="4.1.3.16" evidence="6"/>